<reference evidence="3" key="2">
    <citation type="submission" date="2023-05" db="EMBL/GenBank/DDBJ databases">
        <authorList>
            <consortium name="Lawrence Berkeley National Laboratory"/>
            <person name="Steindorff A."/>
            <person name="Hensen N."/>
            <person name="Bonometti L."/>
            <person name="Westerberg I."/>
            <person name="Brannstrom I.O."/>
            <person name="Guillou S."/>
            <person name="Cros-Aarteil S."/>
            <person name="Calhoun S."/>
            <person name="Haridas S."/>
            <person name="Kuo A."/>
            <person name="Mondo S."/>
            <person name="Pangilinan J."/>
            <person name="Riley R."/>
            <person name="Labutti K."/>
            <person name="Andreopoulos B."/>
            <person name="Lipzen A."/>
            <person name="Chen C."/>
            <person name="Yanf M."/>
            <person name="Daum C."/>
            <person name="Ng V."/>
            <person name="Clum A."/>
            <person name="Ohm R."/>
            <person name="Martin F."/>
            <person name="Silar P."/>
            <person name="Natvig D."/>
            <person name="Lalanne C."/>
            <person name="Gautier V."/>
            <person name="Ament-Velasquez S.L."/>
            <person name="Kruys A."/>
            <person name="Hutchinson M.I."/>
            <person name="Powell A.J."/>
            <person name="Barry K."/>
            <person name="Miller A.N."/>
            <person name="Grigoriev I.V."/>
            <person name="Debuchy R."/>
            <person name="Gladieux P."/>
            <person name="Thoren M.H."/>
            <person name="Johannesson H."/>
        </authorList>
    </citation>
    <scope>NUCLEOTIDE SEQUENCE</scope>
    <source>
        <strain evidence="3">CBS 315.58</strain>
    </source>
</reference>
<evidence type="ECO:0000313" key="3">
    <source>
        <dbReference type="EMBL" id="KAK4195647.1"/>
    </source>
</evidence>
<dbReference type="AlphaFoldDB" id="A0AAN6XBP8"/>
<dbReference type="Proteomes" id="UP001303160">
    <property type="component" value="Unassembled WGS sequence"/>
</dbReference>
<feature type="transmembrane region" description="Helical" evidence="2">
    <location>
        <begin position="342"/>
        <end position="360"/>
    </location>
</feature>
<feature type="transmembrane region" description="Helical" evidence="2">
    <location>
        <begin position="73"/>
        <end position="94"/>
    </location>
</feature>
<accession>A0AAN6XBP8</accession>
<protein>
    <submittedName>
        <fullName evidence="3">Uncharacterized protein</fullName>
    </submittedName>
</protein>
<keyword evidence="2" id="KW-0472">Membrane</keyword>
<feature type="compositionally biased region" description="Polar residues" evidence="1">
    <location>
        <begin position="198"/>
        <end position="207"/>
    </location>
</feature>
<evidence type="ECO:0000256" key="1">
    <source>
        <dbReference type="SAM" id="MobiDB-lite"/>
    </source>
</evidence>
<keyword evidence="2" id="KW-0812">Transmembrane</keyword>
<feature type="region of interest" description="Disordered" evidence="1">
    <location>
        <begin position="180"/>
        <end position="207"/>
    </location>
</feature>
<name>A0AAN6XBP8_9PEZI</name>
<evidence type="ECO:0000256" key="2">
    <source>
        <dbReference type="SAM" id="Phobius"/>
    </source>
</evidence>
<reference evidence="3" key="1">
    <citation type="journal article" date="2023" name="Mol. Phylogenet. Evol.">
        <title>Genome-scale phylogeny and comparative genomics of the fungal order Sordariales.</title>
        <authorList>
            <person name="Hensen N."/>
            <person name="Bonometti L."/>
            <person name="Westerberg I."/>
            <person name="Brannstrom I.O."/>
            <person name="Guillou S."/>
            <person name="Cros-Aarteil S."/>
            <person name="Calhoun S."/>
            <person name="Haridas S."/>
            <person name="Kuo A."/>
            <person name="Mondo S."/>
            <person name="Pangilinan J."/>
            <person name="Riley R."/>
            <person name="LaButti K."/>
            <person name="Andreopoulos B."/>
            <person name="Lipzen A."/>
            <person name="Chen C."/>
            <person name="Yan M."/>
            <person name="Daum C."/>
            <person name="Ng V."/>
            <person name="Clum A."/>
            <person name="Steindorff A."/>
            <person name="Ohm R.A."/>
            <person name="Martin F."/>
            <person name="Silar P."/>
            <person name="Natvig D.O."/>
            <person name="Lalanne C."/>
            <person name="Gautier V."/>
            <person name="Ament-Velasquez S.L."/>
            <person name="Kruys A."/>
            <person name="Hutchinson M.I."/>
            <person name="Powell A.J."/>
            <person name="Barry K."/>
            <person name="Miller A.N."/>
            <person name="Grigoriev I.V."/>
            <person name="Debuchy R."/>
            <person name="Gladieux P."/>
            <person name="Hiltunen Thoren M."/>
            <person name="Johannesson H."/>
        </authorList>
    </citation>
    <scope>NUCLEOTIDE SEQUENCE</scope>
    <source>
        <strain evidence="3">CBS 315.58</strain>
    </source>
</reference>
<dbReference type="EMBL" id="MU864007">
    <property type="protein sequence ID" value="KAK4195647.1"/>
    <property type="molecule type" value="Genomic_DNA"/>
</dbReference>
<feature type="region of interest" description="Disordered" evidence="1">
    <location>
        <begin position="303"/>
        <end position="333"/>
    </location>
</feature>
<organism evidence="3 4">
    <name type="scientific">Triangularia verruculosa</name>
    <dbReference type="NCBI Taxonomy" id="2587418"/>
    <lineage>
        <taxon>Eukaryota</taxon>
        <taxon>Fungi</taxon>
        <taxon>Dikarya</taxon>
        <taxon>Ascomycota</taxon>
        <taxon>Pezizomycotina</taxon>
        <taxon>Sordariomycetes</taxon>
        <taxon>Sordariomycetidae</taxon>
        <taxon>Sordariales</taxon>
        <taxon>Podosporaceae</taxon>
        <taxon>Triangularia</taxon>
    </lineage>
</organism>
<comment type="caution">
    <text evidence="3">The sequence shown here is derived from an EMBL/GenBank/DDBJ whole genome shotgun (WGS) entry which is preliminary data.</text>
</comment>
<sequence length="361" mass="40972">MNLTPIRLQSTTNCLPIHNPLSSCGRPPFLVLETIALQSTTQTWSSGNITREIQEGKRHKGQKLLDFSTRMPILWSMSFLLLLRAWVFLFYFSWDGLITKAGSHTATTVSPLRSLKSCCVLERSMALDTYVRWTSVVRFQGKKIEYSTESFYYKTPQFATDNAIVAALSWWGWEQLPPPSETVNRSEKPSQPLYGKPKSSTLNEQTSGSQKLPLAIFEFLVTQTYHEPCDMFRFKTKHKSSKEAQETLDAMRNKLEDMDYKLTMIMNNNANNTHLPLRYELEACTTAMPVHYGQQHVVGPQLAGPPAPTNADTVENNPTVDEQHRPAEATLDQPTTREASNFLFVLVMCACLACLLSMLFW</sequence>
<feature type="compositionally biased region" description="Polar residues" evidence="1">
    <location>
        <begin position="310"/>
        <end position="320"/>
    </location>
</feature>
<keyword evidence="4" id="KW-1185">Reference proteome</keyword>
<proteinExistence type="predicted"/>
<gene>
    <name evidence="3" type="ORF">QBC40DRAFT_352409</name>
</gene>
<keyword evidence="2" id="KW-1133">Transmembrane helix</keyword>
<evidence type="ECO:0000313" key="4">
    <source>
        <dbReference type="Proteomes" id="UP001303160"/>
    </source>
</evidence>